<evidence type="ECO:0000256" key="5">
    <source>
        <dbReference type="ARBA" id="ARBA00040228"/>
    </source>
</evidence>
<dbReference type="InterPro" id="IPR019776">
    <property type="entry name" value="Flagellar_basal_body_rod_CS"/>
</dbReference>
<gene>
    <name evidence="10" type="primary">flgF</name>
    <name evidence="10" type="ORF">EOE66_15545</name>
</gene>
<dbReference type="GO" id="GO:0071978">
    <property type="term" value="P:bacterial-type flagellum-dependent swarming motility"/>
    <property type="evidence" value="ECO:0007669"/>
    <property type="project" value="TreeGrafter"/>
</dbReference>
<dbReference type="SUPFAM" id="SSF117143">
    <property type="entry name" value="Flagellar hook protein flgE"/>
    <property type="match status" value="1"/>
</dbReference>
<proteinExistence type="inferred from homology"/>
<sequence length="242" mass="24853">MDRLIYLAMSGAKATMQRQDSLANNLANASTTGFRAEMQAFRSVPIRGDGATTRAFALESTIGYSNAPGPVTTTGRSLDVAVQGNSWLAVQALDGTEAYTRAGALQVNAEGQLVTPSGLPVLGDGGPITLPANASAEIAADGSITTTVPGRRPAQAGKLKLVTPEEAMVRGADGLFRTPGGGEAPVDPAARVQSGALEGSNVSAVETMVAMISAARQFEQQMKALQGAEQREQNAAKLLAPT</sequence>
<dbReference type="RefSeq" id="WP_128229613.1">
    <property type="nucleotide sequence ID" value="NZ_SACR01000004.1"/>
</dbReference>
<keyword evidence="10" id="KW-0282">Flagellum</keyword>
<dbReference type="InterPro" id="IPR012836">
    <property type="entry name" value="FlgF"/>
</dbReference>
<evidence type="ECO:0000256" key="6">
    <source>
        <dbReference type="RuleBase" id="RU362116"/>
    </source>
</evidence>
<keyword evidence="3 6" id="KW-0975">Bacterial flagellum</keyword>
<dbReference type="Pfam" id="PF06429">
    <property type="entry name" value="Flg_bbr_C"/>
    <property type="match status" value="1"/>
</dbReference>
<dbReference type="OrthoDB" id="9804559at2"/>
<evidence type="ECO:0000259" key="7">
    <source>
        <dbReference type="Pfam" id="PF00460"/>
    </source>
</evidence>
<dbReference type="PANTHER" id="PTHR30435">
    <property type="entry name" value="FLAGELLAR PROTEIN"/>
    <property type="match status" value="1"/>
</dbReference>
<dbReference type="NCBIfam" id="TIGR03506">
    <property type="entry name" value="FlgEFG_subfam"/>
    <property type="match status" value="1"/>
</dbReference>
<evidence type="ECO:0000313" key="11">
    <source>
        <dbReference type="Proteomes" id="UP000285575"/>
    </source>
</evidence>
<evidence type="ECO:0000259" key="8">
    <source>
        <dbReference type="Pfam" id="PF06429"/>
    </source>
</evidence>
<dbReference type="PROSITE" id="PS00588">
    <property type="entry name" value="FLAGELLA_BB_ROD"/>
    <property type="match status" value="1"/>
</dbReference>
<comment type="subunit">
    <text evidence="4 6">The basal body constitutes a major portion of the flagellar organelle and consists of five rings (E,L,P,S, and M) mounted on a central rod. The rod consists of about 26 subunits of FlgG in the distal portion, and FlgB, FlgC and FlgF are thought to build up the proximal portion of the rod with about 6 subunits each.</text>
</comment>
<accession>A0A437RFM7</accession>
<organism evidence="10 11">
    <name type="scientific">Rubrivivax rivuli</name>
    <dbReference type="NCBI Taxonomy" id="1862385"/>
    <lineage>
        <taxon>Bacteria</taxon>
        <taxon>Pseudomonadati</taxon>
        <taxon>Pseudomonadota</taxon>
        <taxon>Betaproteobacteria</taxon>
        <taxon>Burkholderiales</taxon>
        <taxon>Sphaerotilaceae</taxon>
        <taxon>Rubrivivax</taxon>
    </lineage>
</organism>
<keyword evidence="10" id="KW-0969">Cilium</keyword>
<keyword evidence="10" id="KW-0966">Cell projection</keyword>
<dbReference type="GO" id="GO:0030694">
    <property type="term" value="C:bacterial-type flagellum basal body, rod"/>
    <property type="evidence" value="ECO:0007669"/>
    <property type="project" value="UniProtKB-UniRule"/>
</dbReference>
<evidence type="ECO:0000256" key="3">
    <source>
        <dbReference type="ARBA" id="ARBA00023143"/>
    </source>
</evidence>
<name>A0A437RFM7_9BURK</name>
<dbReference type="AlphaFoldDB" id="A0A437RFM7"/>
<feature type="domain" description="Flagellar basal-body/hook protein C-terminal" evidence="8">
    <location>
        <begin position="193"/>
        <end position="238"/>
    </location>
</feature>
<evidence type="ECO:0000313" key="10">
    <source>
        <dbReference type="EMBL" id="RVU45524.1"/>
    </source>
</evidence>
<reference evidence="10 11" key="1">
    <citation type="submission" date="2019-01" db="EMBL/GenBank/DDBJ databases">
        <authorList>
            <person name="Chen W.-M."/>
        </authorList>
    </citation>
    <scope>NUCLEOTIDE SEQUENCE [LARGE SCALE GENOMIC DNA]</scope>
    <source>
        <strain evidence="10 11">KYPY4</strain>
    </source>
</reference>
<dbReference type="InterPro" id="IPR020013">
    <property type="entry name" value="Flagellar_FlgE/F/G"/>
</dbReference>
<comment type="caution">
    <text evidence="10">The sequence shown here is derived from an EMBL/GenBank/DDBJ whole genome shotgun (WGS) entry which is preliminary data.</text>
</comment>
<comment type="subcellular location">
    <subcellularLocation>
        <location evidence="1 6">Bacterial flagellum basal body</location>
    </subcellularLocation>
</comment>
<dbReference type="EMBL" id="SACR01000004">
    <property type="protein sequence ID" value="RVU45524.1"/>
    <property type="molecule type" value="Genomic_DNA"/>
</dbReference>
<keyword evidence="11" id="KW-1185">Reference proteome</keyword>
<feature type="domain" description="Flagellar hook protein FlgE/F/G-like D1" evidence="9">
    <location>
        <begin position="81"/>
        <end position="145"/>
    </location>
</feature>
<dbReference type="Pfam" id="PF00460">
    <property type="entry name" value="Flg_bb_rod"/>
    <property type="match status" value="1"/>
</dbReference>
<dbReference type="InterPro" id="IPR053967">
    <property type="entry name" value="LlgE_F_G-like_D1"/>
</dbReference>
<feature type="domain" description="Flagellar basal body rod protein N-terminal" evidence="7">
    <location>
        <begin position="5"/>
        <end position="35"/>
    </location>
</feature>
<dbReference type="InterPro" id="IPR001444">
    <property type="entry name" value="Flag_bb_rod_N"/>
</dbReference>
<evidence type="ECO:0000256" key="2">
    <source>
        <dbReference type="ARBA" id="ARBA00009677"/>
    </source>
</evidence>
<dbReference type="Pfam" id="PF22692">
    <property type="entry name" value="LlgE_F_G_D1"/>
    <property type="match status" value="1"/>
</dbReference>
<dbReference type="PANTHER" id="PTHR30435:SF18">
    <property type="entry name" value="FLAGELLAR BASAL-BODY ROD PROTEIN FLGF"/>
    <property type="match status" value="1"/>
</dbReference>
<evidence type="ECO:0000259" key="9">
    <source>
        <dbReference type="Pfam" id="PF22692"/>
    </source>
</evidence>
<protein>
    <recommendedName>
        <fullName evidence="5 6">Flagellar basal-body rod protein FlgF</fullName>
    </recommendedName>
</protein>
<dbReference type="InterPro" id="IPR010930">
    <property type="entry name" value="Flg_bb/hook_C_dom"/>
</dbReference>
<dbReference type="NCBIfam" id="NF009280">
    <property type="entry name" value="PRK12640.1"/>
    <property type="match status" value="1"/>
</dbReference>
<dbReference type="InterPro" id="IPR037925">
    <property type="entry name" value="FlgE/F/G-like"/>
</dbReference>
<evidence type="ECO:0000256" key="1">
    <source>
        <dbReference type="ARBA" id="ARBA00004117"/>
    </source>
</evidence>
<comment type="similarity">
    <text evidence="2 6">Belongs to the flagella basal body rod proteins family.</text>
</comment>
<evidence type="ECO:0000256" key="4">
    <source>
        <dbReference type="ARBA" id="ARBA00038560"/>
    </source>
</evidence>
<dbReference type="NCBIfam" id="TIGR02490">
    <property type="entry name" value="flgF"/>
    <property type="match status" value="1"/>
</dbReference>
<dbReference type="Proteomes" id="UP000285575">
    <property type="component" value="Unassembled WGS sequence"/>
</dbReference>